<evidence type="ECO:0000256" key="5">
    <source>
        <dbReference type="ARBA" id="ARBA00022640"/>
    </source>
</evidence>
<proteinExistence type="predicted"/>
<evidence type="ECO:0000256" key="12">
    <source>
        <dbReference type="ARBA" id="ARBA00022989"/>
    </source>
</evidence>
<feature type="region of interest" description="Disordered" evidence="16">
    <location>
        <begin position="383"/>
        <end position="402"/>
    </location>
</feature>
<dbReference type="GO" id="GO:0005525">
    <property type="term" value="F:GTP binding"/>
    <property type="evidence" value="ECO:0007669"/>
    <property type="project" value="InterPro"/>
</dbReference>
<evidence type="ECO:0000313" key="19">
    <source>
        <dbReference type="Proteomes" id="UP000028045"/>
    </source>
</evidence>
<dbReference type="InterPro" id="IPR045058">
    <property type="entry name" value="GIMA/IAN/Toc"/>
</dbReference>
<evidence type="ECO:0000256" key="3">
    <source>
        <dbReference type="ARBA" id="ARBA00022448"/>
    </source>
</evidence>
<dbReference type="GO" id="GO:0015031">
    <property type="term" value="P:protein transport"/>
    <property type="evidence" value="ECO:0007669"/>
    <property type="project" value="UniProtKB-KW"/>
</dbReference>
<protein>
    <recommendedName>
        <fullName evidence="17">G domain-containing protein</fullName>
    </recommendedName>
</protein>
<evidence type="ECO:0000256" key="4">
    <source>
        <dbReference type="ARBA" id="ARBA00022528"/>
    </source>
</evidence>
<dbReference type="Proteomes" id="UP000028045">
    <property type="component" value="Unassembled WGS sequence"/>
</dbReference>
<dbReference type="EMBL" id="KL647710">
    <property type="protein sequence ID" value="KEY73899.1"/>
    <property type="molecule type" value="Genomic_DNA"/>
</dbReference>
<evidence type="ECO:0000256" key="11">
    <source>
        <dbReference type="ARBA" id="ARBA00022927"/>
    </source>
</evidence>
<keyword evidence="4" id="KW-0150">Chloroplast</keyword>
<dbReference type="InterPro" id="IPR027417">
    <property type="entry name" value="P-loop_NTPase"/>
</dbReference>
<dbReference type="AlphaFoldDB" id="A0A084B8M0"/>
<keyword evidence="10" id="KW-0460">Magnesium</keyword>
<name>A0A084B8M0_STACB</name>
<dbReference type="Pfam" id="PF01926">
    <property type="entry name" value="MMR_HSR1"/>
    <property type="match status" value="1"/>
</dbReference>
<keyword evidence="12" id="KW-1133">Transmembrane helix</keyword>
<keyword evidence="8" id="KW-0378">Hydrolase</keyword>
<dbReference type="GO" id="GO:0016787">
    <property type="term" value="F:hydrolase activity"/>
    <property type="evidence" value="ECO:0007669"/>
    <property type="project" value="UniProtKB-KW"/>
</dbReference>
<evidence type="ECO:0000259" key="17">
    <source>
        <dbReference type="Pfam" id="PF01926"/>
    </source>
</evidence>
<organism evidence="18 19">
    <name type="scientific">Stachybotrys chartarum (strain CBS 109288 / IBT 7711)</name>
    <name type="common">Toxic black mold</name>
    <name type="synonym">Stilbospora chartarum</name>
    <dbReference type="NCBI Taxonomy" id="1280523"/>
    <lineage>
        <taxon>Eukaryota</taxon>
        <taxon>Fungi</taxon>
        <taxon>Dikarya</taxon>
        <taxon>Ascomycota</taxon>
        <taxon>Pezizomycotina</taxon>
        <taxon>Sordariomycetes</taxon>
        <taxon>Hypocreomycetidae</taxon>
        <taxon>Hypocreales</taxon>
        <taxon>Stachybotryaceae</taxon>
        <taxon>Stachybotrys</taxon>
    </lineage>
</organism>
<dbReference type="HOGENOM" id="CLU_018003_1_1_1"/>
<evidence type="ECO:0000313" key="18">
    <source>
        <dbReference type="EMBL" id="KEY73899.1"/>
    </source>
</evidence>
<sequence>MLAFPVSILPSVITGIMDVPAQQLVEQADLFAALTGVIKPKPWDMFFLVMGRTGSGKSTFISHCVGKNVKIGHGLFSCTNTIDVFDMHWNGRRIFLVDTPGFNDTHRSDIEVLETLALCLSASYANNVRIHGIILLHAMSDNRISGSSLRNINMMKALCGLTRYDNLAIVTTLWPCSRNRADQEEIEARYNELILDERFFGELVLLGAKVFQHDEKGSKHGVEAAASARRVVAHLVRRADMHSLDVLQLQREMVDVGKTLGRTAAGTFLAEDVRQRHKAHEQKLRELKKDTQMERAHSNDEYSEEIHSFKEEVAHQFRKLKAENKALEKSIVTMHDEVRQQWTDYLSQLERDFQRRLKEKEQKLCDMEELDRQRRQRISTWPLKVDDKDETSNSEDEEKQEKFGNLRKEVFQLRQAKERFSGYKQNIVNGAMNGIAASMTAGVVASKLRLISLS</sequence>
<evidence type="ECO:0000256" key="10">
    <source>
        <dbReference type="ARBA" id="ARBA00022842"/>
    </source>
</evidence>
<comment type="cofactor">
    <cofactor evidence="1">
        <name>Mg(2+)</name>
        <dbReference type="ChEBI" id="CHEBI:18420"/>
    </cofactor>
</comment>
<dbReference type="CDD" id="cd00882">
    <property type="entry name" value="Ras_like_GTPase"/>
    <property type="match status" value="1"/>
</dbReference>
<dbReference type="PANTHER" id="PTHR10903">
    <property type="entry name" value="GTPASE, IMAP FAMILY MEMBER-RELATED"/>
    <property type="match status" value="1"/>
</dbReference>
<evidence type="ECO:0000256" key="1">
    <source>
        <dbReference type="ARBA" id="ARBA00001946"/>
    </source>
</evidence>
<keyword evidence="6" id="KW-0812">Transmembrane</keyword>
<dbReference type="InterPro" id="IPR006073">
    <property type="entry name" value="GTP-bd"/>
</dbReference>
<keyword evidence="5" id="KW-0934">Plastid</keyword>
<dbReference type="OrthoDB" id="8954335at2759"/>
<evidence type="ECO:0000256" key="15">
    <source>
        <dbReference type="SAM" id="Coils"/>
    </source>
</evidence>
<feature type="coiled-coil region" evidence="15">
    <location>
        <begin position="270"/>
        <end position="337"/>
    </location>
</feature>
<dbReference type="Gene3D" id="3.40.50.300">
    <property type="entry name" value="P-loop containing nucleotide triphosphate hydrolases"/>
    <property type="match status" value="1"/>
</dbReference>
<comment type="subcellular location">
    <subcellularLocation>
        <location evidence="2">Membrane</location>
        <topology evidence="2">Single-pass membrane protein</topology>
    </subcellularLocation>
    <subcellularLocation>
        <location evidence="14">Plastid</location>
        <location evidence="14">Chloroplast outer membrane</location>
    </subcellularLocation>
</comment>
<dbReference type="GO" id="GO:0046872">
    <property type="term" value="F:metal ion binding"/>
    <property type="evidence" value="ECO:0007669"/>
    <property type="project" value="UniProtKB-KW"/>
</dbReference>
<accession>A0A084B8M0</accession>
<dbReference type="SUPFAM" id="SSF52540">
    <property type="entry name" value="P-loop containing nucleoside triphosphate hydrolases"/>
    <property type="match status" value="1"/>
</dbReference>
<evidence type="ECO:0000256" key="9">
    <source>
        <dbReference type="ARBA" id="ARBA00022805"/>
    </source>
</evidence>
<evidence type="ECO:0000256" key="16">
    <source>
        <dbReference type="SAM" id="MobiDB-lite"/>
    </source>
</evidence>
<keyword evidence="13" id="KW-0472">Membrane</keyword>
<dbReference type="GO" id="GO:0016020">
    <property type="term" value="C:membrane"/>
    <property type="evidence" value="ECO:0007669"/>
    <property type="project" value="UniProtKB-SubCell"/>
</dbReference>
<feature type="domain" description="G" evidence="17">
    <location>
        <begin position="48"/>
        <end position="106"/>
    </location>
</feature>
<dbReference type="PANTHER" id="PTHR10903:SF135">
    <property type="entry name" value="TRANSLOCASE OF CHLOROPLAST 120, CHLOROPLASTIC-RELATED"/>
    <property type="match status" value="1"/>
</dbReference>
<evidence type="ECO:0000256" key="8">
    <source>
        <dbReference type="ARBA" id="ARBA00022801"/>
    </source>
</evidence>
<evidence type="ECO:0000256" key="7">
    <source>
        <dbReference type="ARBA" id="ARBA00022723"/>
    </source>
</evidence>
<evidence type="ECO:0000256" key="14">
    <source>
        <dbReference type="ARBA" id="ARBA00024013"/>
    </source>
</evidence>
<keyword evidence="9" id="KW-1002">Plastid outer membrane</keyword>
<evidence type="ECO:0000256" key="2">
    <source>
        <dbReference type="ARBA" id="ARBA00004167"/>
    </source>
</evidence>
<evidence type="ECO:0000256" key="13">
    <source>
        <dbReference type="ARBA" id="ARBA00023136"/>
    </source>
</evidence>
<keyword evidence="15" id="KW-0175">Coiled coil</keyword>
<keyword evidence="7" id="KW-0479">Metal-binding</keyword>
<keyword evidence="3" id="KW-0813">Transport</keyword>
<gene>
    <name evidence="18" type="ORF">S7711_06106</name>
</gene>
<reference evidence="18 19" key="1">
    <citation type="journal article" date="2014" name="BMC Genomics">
        <title>Comparative genome sequencing reveals chemotype-specific gene clusters in the toxigenic black mold Stachybotrys.</title>
        <authorList>
            <person name="Semeiks J."/>
            <person name="Borek D."/>
            <person name="Otwinowski Z."/>
            <person name="Grishin N.V."/>
        </authorList>
    </citation>
    <scope>NUCLEOTIDE SEQUENCE [LARGE SCALE GENOMIC DNA]</scope>
    <source>
        <strain evidence="19">CBS 109288 / IBT 7711</strain>
    </source>
</reference>
<keyword evidence="11" id="KW-0653">Protein transport</keyword>
<evidence type="ECO:0000256" key="6">
    <source>
        <dbReference type="ARBA" id="ARBA00022692"/>
    </source>
</evidence>
<keyword evidence="19" id="KW-1185">Reference proteome</keyword>